<dbReference type="Proteomes" id="UP000349468">
    <property type="component" value="Unassembled WGS sequence"/>
</dbReference>
<reference evidence="1 2" key="1">
    <citation type="submission" date="2019-09" db="EMBL/GenBank/DDBJ databases">
        <authorList>
            <person name="Chandra G."/>
            <person name="Truman W A."/>
        </authorList>
    </citation>
    <scope>NUCLEOTIDE SEQUENCE [LARGE SCALE GENOMIC DNA]</scope>
    <source>
        <strain evidence="1">PS870</strain>
    </source>
</reference>
<evidence type="ECO:0000313" key="2">
    <source>
        <dbReference type="Proteomes" id="UP000349468"/>
    </source>
</evidence>
<accession>A0A5E7GTK8</accession>
<gene>
    <name evidence="1" type="ORF">PS870_00499</name>
</gene>
<dbReference type="AlphaFoldDB" id="A0A5E7GTK8"/>
<sequence length="308" mass="34481">MLLKQNTKVNDRTTVMWNAKNYDRDLDFIIENGSLKIDFQNNTDEFDIQPTFTLEDPFPATTTVRDYFEIRNVNLLSIRSTHFNLRGTGRFEANNTTYIYLGTALSSPNNTKPVTIFDSSSMVLNSSSIISLNSVSVVSDNKVAALSCITQTVIIEQTFITSGESKVRMRAEELIFDSSGVPSLMACKQNSQTTLNLGAIVLNTGTFQVSDNSILTLNSINSTPLFDFDSNVYPKKMFDFILNSPTAKDNKATIYFSAVVFNAFILSDLISKLVITVNGDDAYLKVQQFKYTNEGKNKFSLSIEFYKT</sequence>
<evidence type="ECO:0000313" key="1">
    <source>
        <dbReference type="EMBL" id="VVO55191.1"/>
    </source>
</evidence>
<organism evidence="1 2">
    <name type="scientific">Pseudomonas fluorescens</name>
    <dbReference type="NCBI Taxonomy" id="294"/>
    <lineage>
        <taxon>Bacteria</taxon>
        <taxon>Pseudomonadati</taxon>
        <taxon>Pseudomonadota</taxon>
        <taxon>Gammaproteobacteria</taxon>
        <taxon>Pseudomonadales</taxon>
        <taxon>Pseudomonadaceae</taxon>
        <taxon>Pseudomonas</taxon>
    </lineage>
</organism>
<dbReference type="EMBL" id="CABVIK010000002">
    <property type="protein sequence ID" value="VVO55191.1"/>
    <property type="molecule type" value="Genomic_DNA"/>
</dbReference>
<proteinExistence type="predicted"/>
<protein>
    <submittedName>
        <fullName evidence="1">Uncharacterized protein</fullName>
    </submittedName>
</protein>
<name>A0A5E7GTK8_PSEFL</name>